<dbReference type="GO" id="GO:0003677">
    <property type="term" value="F:DNA binding"/>
    <property type="evidence" value="ECO:0007669"/>
    <property type="project" value="UniProtKB-KW"/>
</dbReference>
<feature type="compositionally biased region" description="Basic and acidic residues" evidence="8">
    <location>
        <begin position="227"/>
        <end position="284"/>
    </location>
</feature>
<dbReference type="InterPro" id="IPR058594">
    <property type="entry name" value="PB1-like_dom_pln"/>
</dbReference>
<dbReference type="GO" id="GO:0006313">
    <property type="term" value="P:DNA transposition"/>
    <property type="evidence" value="ECO:0007669"/>
    <property type="project" value="InterPro"/>
</dbReference>
<feature type="region of interest" description="Disordered" evidence="8">
    <location>
        <begin position="181"/>
        <end position="328"/>
    </location>
</feature>
<keyword evidence="5" id="KW-0238">DNA-binding</keyword>
<keyword evidence="6" id="KW-0233">DNA recombination</keyword>
<comment type="caution">
    <text evidence="10">The sequence shown here is derived from an EMBL/GenBank/DDBJ whole genome shotgun (WGS) entry which is preliminary data.</text>
</comment>
<keyword evidence="2" id="KW-0479">Metal-binding</keyword>
<accession>A0AA38S1P2</accession>
<evidence type="ECO:0000256" key="5">
    <source>
        <dbReference type="ARBA" id="ARBA00023125"/>
    </source>
</evidence>
<dbReference type="AlphaFoldDB" id="A0AA38S1P2"/>
<dbReference type="PROSITE" id="PS01007">
    <property type="entry name" value="TRANSPOSASE_MUTATOR"/>
    <property type="match status" value="1"/>
</dbReference>
<reference evidence="10" key="1">
    <citation type="submission" date="2023-03" db="EMBL/GenBank/DDBJ databases">
        <title>Chromosome-scale reference genome and RAD-based genetic map of yellow starthistle (Centaurea solstitialis) reveal putative structural variation and QTLs associated with invader traits.</title>
        <authorList>
            <person name="Reatini B."/>
            <person name="Cang F.A."/>
            <person name="Jiang Q."/>
            <person name="Mckibben M.T.W."/>
            <person name="Barker M.S."/>
            <person name="Rieseberg L.H."/>
            <person name="Dlugosch K.M."/>
        </authorList>
    </citation>
    <scope>NUCLEOTIDE SEQUENCE</scope>
    <source>
        <strain evidence="10">CAN-66</strain>
        <tissue evidence="10">Leaf</tissue>
    </source>
</reference>
<protein>
    <recommendedName>
        <fullName evidence="9">SWIM-type domain-containing protein</fullName>
    </recommendedName>
</protein>
<dbReference type="InterPro" id="IPR018289">
    <property type="entry name" value="MULE_transposase_dom"/>
</dbReference>
<dbReference type="PANTHER" id="PTHR31973:SF190">
    <property type="entry name" value="MULE TRANSPOSASE DOMAIN-CONTAINING PROTEIN"/>
    <property type="match status" value="1"/>
</dbReference>
<dbReference type="InterPro" id="IPR007527">
    <property type="entry name" value="Znf_SWIM"/>
</dbReference>
<keyword evidence="4" id="KW-0862">Zinc</keyword>
<evidence type="ECO:0000256" key="7">
    <source>
        <dbReference type="PROSITE-ProRule" id="PRU00325"/>
    </source>
</evidence>
<evidence type="ECO:0000313" key="10">
    <source>
        <dbReference type="EMBL" id="KAJ9535214.1"/>
    </source>
</evidence>
<proteinExistence type="predicted"/>
<feature type="domain" description="SWIM-type" evidence="9">
    <location>
        <begin position="883"/>
        <end position="925"/>
    </location>
</feature>
<dbReference type="Pfam" id="PF04434">
    <property type="entry name" value="SWIM"/>
    <property type="match status" value="1"/>
</dbReference>
<feature type="compositionally biased region" description="Acidic residues" evidence="8">
    <location>
        <begin position="313"/>
        <end position="328"/>
    </location>
</feature>
<dbReference type="PROSITE" id="PS50966">
    <property type="entry name" value="ZF_SWIM"/>
    <property type="match status" value="1"/>
</dbReference>
<name>A0AA38S1P2_9ASTR</name>
<keyword evidence="11" id="KW-1185">Reference proteome</keyword>
<keyword evidence="3 7" id="KW-0863">Zinc-finger</keyword>
<evidence type="ECO:0000313" key="11">
    <source>
        <dbReference type="Proteomes" id="UP001172457"/>
    </source>
</evidence>
<evidence type="ECO:0000256" key="6">
    <source>
        <dbReference type="ARBA" id="ARBA00023172"/>
    </source>
</evidence>
<keyword evidence="1" id="KW-0815">Transposition</keyword>
<dbReference type="GO" id="GO:0004803">
    <property type="term" value="F:transposase activity"/>
    <property type="evidence" value="ECO:0007669"/>
    <property type="project" value="InterPro"/>
</dbReference>
<dbReference type="InterPro" id="IPR001207">
    <property type="entry name" value="Transposase_mutator"/>
</dbReference>
<evidence type="ECO:0000256" key="4">
    <source>
        <dbReference type="ARBA" id="ARBA00022833"/>
    </source>
</evidence>
<organism evidence="10 11">
    <name type="scientific">Centaurea solstitialis</name>
    <name type="common">yellow star-thistle</name>
    <dbReference type="NCBI Taxonomy" id="347529"/>
    <lineage>
        <taxon>Eukaryota</taxon>
        <taxon>Viridiplantae</taxon>
        <taxon>Streptophyta</taxon>
        <taxon>Embryophyta</taxon>
        <taxon>Tracheophyta</taxon>
        <taxon>Spermatophyta</taxon>
        <taxon>Magnoliopsida</taxon>
        <taxon>eudicotyledons</taxon>
        <taxon>Gunneridae</taxon>
        <taxon>Pentapetalae</taxon>
        <taxon>asterids</taxon>
        <taxon>campanulids</taxon>
        <taxon>Asterales</taxon>
        <taxon>Asteraceae</taxon>
        <taxon>Carduoideae</taxon>
        <taxon>Cardueae</taxon>
        <taxon>Centaureinae</taxon>
        <taxon>Centaurea</taxon>
    </lineage>
</organism>
<evidence type="ECO:0000256" key="1">
    <source>
        <dbReference type="ARBA" id="ARBA00022578"/>
    </source>
</evidence>
<dbReference type="GO" id="GO:0008270">
    <property type="term" value="F:zinc ion binding"/>
    <property type="evidence" value="ECO:0007669"/>
    <property type="project" value="UniProtKB-KW"/>
</dbReference>
<feature type="compositionally biased region" description="Basic and acidic residues" evidence="8">
    <location>
        <begin position="181"/>
        <end position="206"/>
    </location>
</feature>
<dbReference type="EMBL" id="JARYMX010000494">
    <property type="protein sequence ID" value="KAJ9535214.1"/>
    <property type="molecule type" value="Genomic_DNA"/>
</dbReference>
<gene>
    <name evidence="10" type="ORF">OSB04_un001703</name>
</gene>
<evidence type="ECO:0000256" key="3">
    <source>
        <dbReference type="ARBA" id="ARBA00022771"/>
    </source>
</evidence>
<evidence type="ECO:0000259" key="9">
    <source>
        <dbReference type="PROSITE" id="PS50966"/>
    </source>
</evidence>
<dbReference type="Proteomes" id="UP001172457">
    <property type="component" value="Unassembled WGS sequence"/>
</dbReference>
<dbReference type="SMART" id="SM00575">
    <property type="entry name" value="ZnF_PMZ"/>
    <property type="match status" value="1"/>
</dbReference>
<sequence>MWRVRESPDDFDADMIYDLYEDLFSMKIHHGGVFTRSPGRQYLNGKVTFVDLVDPDQLSIHEFNAIMKHLGYHGTYMMYYHFLIPNSDLDFGLQAFACDQDVLRLLEYVPKCKLVSFYIEHGTTRLQTYFMSPEPKKVIIEELSDDNSPELNRKRQQTEEVGSSSCRRRLCLGWEYKEDEIGKSGPKDGNGKDVMEDDQHGNEDVHGVGVKAVEDGNLDFGNQDGHGVGDKAVEDGNQHGNEDGHEVGDKVVKDGNQHGNEDGNQHGNEDGHGVGDYGFDKDILDDFDPFFGETYSVDQQDGDEGVEKRYNETDESDDEGDSDSDYLCDEDDIDYMAEVDMTSFNDNVDWEAEWVGNEKVDKEEVEYEDEDPMDFEDFESDSSDSLGGARKKQLKKLKKMHGKEDISGAEYSFYVGQTFGTREEVKKRVTMYSMHSCRDIRIIKNDNTRFRATCKGQNPVFNEVGGPIKKAGGPIKKAGGSSKKANASGVHCSWVLHVSTSKNDSTWTVKTYVGDHTCLQARKVNLCTARILSQHIQEEIATNPDIPLKTLHEQIQKKFQIRVSSQQVFRAKQMATRQVRGDYSQQYLVLRDYLEELQRSNPGTTVKLELEIEPNLQTTTRQFKRVYICLGALKNGFKALGRDLLGLDGSFMKGPYPGQILTAVGVDPNHGIYPLAYAIVEAETTNSWTWFLECLGDDLELVSNSNFTFISDRQKGIIPAIAKVFPAAEHRFCVRHIQQNMKQSWKGKVYNDMLWRCASATTIPQFHAEMEELRKFNAETYNWLKQIPPHHWSRSHFTGRAVCDVLLNNMCEVFNKQLLGGRDKPILTALEFIREYLMRRLALVQKVIDKTHGPLTPTIAKMLIKTKKEASQLVVLWNGEDDYQIKGAWGEQCCVNLVNKFCSCRKWELTGIPCKHAIAAIWFSAANGGAVALPENWVHPFYHLDTWKKMYQFKIKPTNGRLLWPKSSCPFKMLPPKHHKQIGRPKKCRRKTEEELSQPLVKGGKLLKTGKSMTCRICRKEGHNARTCKGKGTTS</sequence>
<evidence type="ECO:0000256" key="2">
    <source>
        <dbReference type="ARBA" id="ARBA00022723"/>
    </source>
</evidence>
<dbReference type="PANTHER" id="PTHR31973">
    <property type="entry name" value="POLYPROTEIN, PUTATIVE-RELATED"/>
    <property type="match status" value="1"/>
</dbReference>
<dbReference type="Pfam" id="PF10551">
    <property type="entry name" value="MULE"/>
    <property type="match status" value="1"/>
</dbReference>
<dbReference type="Pfam" id="PF26130">
    <property type="entry name" value="PB1-like"/>
    <property type="match status" value="1"/>
</dbReference>
<evidence type="ECO:0000256" key="8">
    <source>
        <dbReference type="SAM" id="MobiDB-lite"/>
    </source>
</evidence>
<dbReference type="InterPro" id="IPR006564">
    <property type="entry name" value="Znf_PMZ"/>
</dbReference>